<dbReference type="Pfam" id="PF22353">
    <property type="entry name" value="PF1197-like_C"/>
    <property type="match status" value="1"/>
</dbReference>
<dbReference type="Proteomes" id="UP000250179">
    <property type="component" value="Chromosome"/>
</dbReference>
<protein>
    <submittedName>
        <fullName evidence="6">Uncharacterized protein</fullName>
    </submittedName>
</protein>
<evidence type="ECO:0000259" key="4">
    <source>
        <dbReference type="Pfam" id="PF07992"/>
    </source>
</evidence>
<dbReference type="Gene3D" id="3.30.390.30">
    <property type="match status" value="1"/>
</dbReference>
<dbReference type="SUPFAM" id="SSF55424">
    <property type="entry name" value="FAD/NAD-linked reductases, dimerisation (C-terminal) domain"/>
    <property type="match status" value="1"/>
</dbReference>
<dbReference type="PANTHER" id="PTHR43429:SF3">
    <property type="entry name" value="NITRITE REDUCTASE [NAD(P)H]"/>
    <property type="match status" value="1"/>
</dbReference>
<organism evidence="6 7">
    <name type="scientific">Thermococcus profundus</name>
    <dbReference type="NCBI Taxonomy" id="49899"/>
    <lineage>
        <taxon>Archaea</taxon>
        <taxon>Methanobacteriati</taxon>
        <taxon>Methanobacteriota</taxon>
        <taxon>Thermococci</taxon>
        <taxon>Thermococcales</taxon>
        <taxon>Thermococcaceae</taxon>
        <taxon>Thermococcus</taxon>
    </lineage>
</organism>
<keyword evidence="7" id="KW-1185">Reference proteome</keyword>
<evidence type="ECO:0000256" key="1">
    <source>
        <dbReference type="ARBA" id="ARBA00001974"/>
    </source>
</evidence>
<evidence type="ECO:0000313" key="7">
    <source>
        <dbReference type="Proteomes" id="UP000250179"/>
    </source>
</evidence>
<dbReference type="InterPro" id="IPR054748">
    <property type="entry name" value="NROR-like_C"/>
</dbReference>
<feature type="domain" description="NAD(P)H:rubredoxin oxidoreductase C-terminal" evidence="5">
    <location>
        <begin position="158"/>
        <end position="207"/>
    </location>
</feature>
<name>A0A2Z2MBM3_THEPR</name>
<dbReference type="Gene3D" id="3.50.50.60">
    <property type="entry name" value="FAD/NAD(P)-binding domain"/>
    <property type="match status" value="2"/>
</dbReference>
<evidence type="ECO:0000259" key="5">
    <source>
        <dbReference type="Pfam" id="PF22353"/>
    </source>
</evidence>
<dbReference type="SUPFAM" id="SSF51905">
    <property type="entry name" value="FAD/NAD(P)-binding domain"/>
    <property type="match status" value="1"/>
</dbReference>
<proteinExistence type="predicted"/>
<dbReference type="InterPro" id="IPR023753">
    <property type="entry name" value="FAD/NAD-binding_dom"/>
</dbReference>
<comment type="cofactor">
    <cofactor evidence="1">
        <name>FAD</name>
        <dbReference type="ChEBI" id="CHEBI:57692"/>
    </cofactor>
</comment>
<feature type="domain" description="FAD/NAD(P)-binding" evidence="4">
    <location>
        <begin position="2"/>
        <end position="136"/>
    </location>
</feature>
<dbReference type="EMBL" id="CP014862">
    <property type="protein sequence ID" value="ASJ02903.1"/>
    <property type="molecule type" value="Genomic_DNA"/>
</dbReference>
<dbReference type="GeneID" id="33320015"/>
<dbReference type="InterPro" id="IPR016156">
    <property type="entry name" value="FAD/NAD-linked_Rdtase_dimer_sf"/>
</dbReference>
<evidence type="ECO:0000256" key="2">
    <source>
        <dbReference type="ARBA" id="ARBA00022630"/>
    </source>
</evidence>
<dbReference type="KEGG" id="tprf:A3L09_06335"/>
<dbReference type="InterPro" id="IPR036188">
    <property type="entry name" value="FAD/NAD-bd_sf"/>
</dbReference>
<reference evidence="6 7" key="1">
    <citation type="submission" date="2016-03" db="EMBL/GenBank/DDBJ databases">
        <title>Complete genome sequence of Thermococcus profundus strain DT5432.</title>
        <authorList>
            <person name="Oger P.M."/>
        </authorList>
    </citation>
    <scope>NUCLEOTIDE SEQUENCE [LARGE SCALE GENOMIC DNA]</scope>
    <source>
        <strain evidence="6 7">DT 5432</strain>
    </source>
</reference>
<dbReference type="RefSeq" id="WP_232473487.1">
    <property type="nucleotide sequence ID" value="NZ_CP014862.1"/>
</dbReference>
<dbReference type="GO" id="GO:0016491">
    <property type="term" value="F:oxidoreductase activity"/>
    <property type="evidence" value="ECO:0007669"/>
    <property type="project" value="InterPro"/>
</dbReference>
<evidence type="ECO:0000313" key="6">
    <source>
        <dbReference type="EMBL" id="ASJ02903.1"/>
    </source>
</evidence>
<keyword evidence="2" id="KW-0285">Flavoprotein</keyword>
<sequence length="223" mass="24198">MGGGFIALELAGNIAKAGYRVRLVHRGGSLLRLDDKLTGILREKLEESGVEFYLNTNVLSADEKGLDTDKGHIADALKVCTFRIVPNKELAVRSGIHAGRGILIDERFRTSAKDVYAIGDCAEYGGTICGTAKCATGHAGVLANLLVGKEDSYDFTFRSALFKFGDLPLAIIGKTRGEGRWLDEGVKVFTDEERVVGAVVIGNPRRAFEIEKRIREGVEPTDL</sequence>
<dbReference type="InterPro" id="IPR050260">
    <property type="entry name" value="FAD-bd_OxRdtase"/>
</dbReference>
<dbReference type="AlphaFoldDB" id="A0A2Z2MBM3"/>
<dbReference type="Pfam" id="PF07992">
    <property type="entry name" value="Pyr_redox_2"/>
    <property type="match status" value="1"/>
</dbReference>
<evidence type="ECO:0000256" key="3">
    <source>
        <dbReference type="ARBA" id="ARBA00022827"/>
    </source>
</evidence>
<gene>
    <name evidence="6" type="ORF">A3L09_06335</name>
</gene>
<dbReference type="PANTHER" id="PTHR43429">
    <property type="entry name" value="PYRIDINE NUCLEOTIDE-DISULFIDE OXIDOREDUCTASE DOMAIN-CONTAINING"/>
    <property type="match status" value="1"/>
</dbReference>
<keyword evidence="3" id="KW-0274">FAD</keyword>
<accession>A0A2Z2MBM3</accession>